<keyword evidence="5" id="KW-0732">Signal</keyword>
<comment type="function">
    <text evidence="1">Involved in the early part of the secretory pathway.</text>
</comment>
<keyword evidence="7" id="KW-0333">Golgi apparatus</keyword>
<protein>
    <submittedName>
        <fullName evidence="10">Transmembrane protein 167</fullName>
    </submittedName>
</protein>
<evidence type="ECO:0000256" key="3">
    <source>
        <dbReference type="ARBA" id="ARBA00008961"/>
    </source>
</evidence>
<evidence type="ECO:0000256" key="5">
    <source>
        <dbReference type="ARBA" id="ARBA00022729"/>
    </source>
</evidence>
<evidence type="ECO:0000313" key="10">
    <source>
        <dbReference type="EMBL" id="EWM27090.1"/>
    </source>
</evidence>
<keyword evidence="4 9" id="KW-0812">Transmembrane</keyword>
<comment type="subcellular location">
    <subcellularLocation>
        <location evidence="2">Golgi apparatus membrane</location>
        <topology evidence="2">Single-pass type I membrane protein</topology>
    </subcellularLocation>
</comment>
<dbReference type="OrthoDB" id="10034655at2759"/>
<keyword evidence="8 9" id="KW-0472">Membrane</keyword>
<evidence type="ECO:0000256" key="2">
    <source>
        <dbReference type="ARBA" id="ARBA00004614"/>
    </source>
</evidence>
<comment type="similarity">
    <text evidence="3">Belongs to the KISH family.</text>
</comment>
<keyword evidence="6 9" id="KW-1133">Transmembrane helix</keyword>
<evidence type="ECO:0000256" key="6">
    <source>
        <dbReference type="ARBA" id="ARBA00022989"/>
    </source>
</evidence>
<evidence type="ECO:0000256" key="8">
    <source>
        <dbReference type="ARBA" id="ARBA00023136"/>
    </source>
</evidence>
<dbReference type="InterPro" id="IPR009653">
    <property type="entry name" value="Ksh1"/>
</dbReference>
<gene>
    <name evidence="10" type="ORF">Naga_100046g31</name>
</gene>
<dbReference type="Proteomes" id="UP000019335">
    <property type="component" value="Chromosome 7"/>
</dbReference>
<evidence type="ECO:0000256" key="9">
    <source>
        <dbReference type="SAM" id="Phobius"/>
    </source>
</evidence>
<evidence type="ECO:0000256" key="1">
    <source>
        <dbReference type="ARBA" id="ARBA00002154"/>
    </source>
</evidence>
<evidence type="ECO:0000313" key="11">
    <source>
        <dbReference type="Proteomes" id="UP000019335"/>
    </source>
</evidence>
<feature type="transmembrane region" description="Helical" evidence="9">
    <location>
        <begin position="138"/>
        <end position="155"/>
    </location>
</feature>
<name>W7TJ60_9STRA</name>
<dbReference type="Pfam" id="PF06842">
    <property type="entry name" value="DUF1242"/>
    <property type="match status" value="1"/>
</dbReference>
<keyword evidence="11" id="KW-1185">Reference proteome</keyword>
<feature type="transmembrane region" description="Helical" evidence="9">
    <location>
        <begin position="75"/>
        <end position="99"/>
    </location>
</feature>
<sequence>MILFVRTFDVKTAPKRIFEGELGVSFCNRLVRCMCGQTLRKATCLIVRPRTKWRQPSAEKNTHRRGQLVRLVWDIMSAIFDFSSLITVVLLFIVTCTYLRGFRSTIFDNAPSADGAINRHEGLLGFCWKASRIGERKSEWVGLACVGMAVHVLFFKKN</sequence>
<dbReference type="AlphaFoldDB" id="W7TJ60"/>
<proteinExistence type="inferred from homology"/>
<organism evidence="10 11">
    <name type="scientific">Nannochloropsis gaditana</name>
    <dbReference type="NCBI Taxonomy" id="72520"/>
    <lineage>
        <taxon>Eukaryota</taxon>
        <taxon>Sar</taxon>
        <taxon>Stramenopiles</taxon>
        <taxon>Ochrophyta</taxon>
        <taxon>Eustigmatophyceae</taxon>
        <taxon>Eustigmatales</taxon>
        <taxon>Monodopsidaceae</taxon>
        <taxon>Nannochloropsis</taxon>
    </lineage>
</organism>
<accession>W7TJ60</accession>
<reference evidence="10 11" key="1">
    <citation type="journal article" date="2014" name="Mol. Plant">
        <title>Chromosome Scale Genome Assembly and Transcriptome Profiling of Nannochloropsis gaditana in Nitrogen Depletion.</title>
        <authorList>
            <person name="Corteggiani Carpinelli E."/>
            <person name="Telatin A."/>
            <person name="Vitulo N."/>
            <person name="Forcato C."/>
            <person name="D'Angelo M."/>
            <person name="Schiavon R."/>
            <person name="Vezzi A."/>
            <person name="Giacometti G.M."/>
            <person name="Morosinotto T."/>
            <person name="Valle G."/>
        </authorList>
    </citation>
    <scope>NUCLEOTIDE SEQUENCE [LARGE SCALE GENOMIC DNA]</scope>
    <source>
        <strain evidence="10 11">B-31</strain>
    </source>
</reference>
<evidence type="ECO:0000256" key="7">
    <source>
        <dbReference type="ARBA" id="ARBA00023034"/>
    </source>
</evidence>
<evidence type="ECO:0000256" key="4">
    <source>
        <dbReference type="ARBA" id="ARBA00022692"/>
    </source>
</evidence>
<dbReference type="InterPro" id="IPR051523">
    <property type="entry name" value="KISH_domain"/>
</dbReference>
<dbReference type="EMBL" id="AZIL01000520">
    <property type="protein sequence ID" value="EWM27090.1"/>
    <property type="molecule type" value="Genomic_DNA"/>
</dbReference>
<comment type="caution">
    <text evidence="10">The sequence shown here is derived from an EMBL/GenBank/DDBJ whole genome shotgun (WGS) entry which is preliminary data.</text>
</comment>
<dbReference type="PANTHER" id="PTHR13229">
    <property type="entry name" value="PROTEIN KISH-A"/>
    <property type="match status" value="1"/>
</dbReference>
<dbReference type="GO" id="GO:0000139">
    <property type="term" value="C:Golgi membrane"/>
    <property type="evidence" value="ECO:0007669"/>
    <property type="project" value="UniProtKB-SubCell"/>
</dbReference>